<evidence type="ECO:0000313" key="2">
    <source>
        <dbReference type="Proteomes" id="UP000198287"/>
    </source>
</evidence>
<proteinExistence type="predicted"/>
<evidence type="ECO:0000313" key="1">
    <source>
        <dbReference type="EMBL" id="OXA45317.1"/>
    </source>
</evidence>
<sequence length="315" mass="35669">MAHRKDTVMEEKIGEDAEPIVAVSKPVAVIKDNVGGGDEESDGAVAGPSSQVQMHLTTPPRMTTAIGVSSGFGVGPQIPAASSSTTAKKVVKETRVDKILKHLDTLQTREEALAWIRVNCPSQELSARVQLWIRKRFWQPERHRPVTDFRPEWQAPPKEWLEAMKTKLLFVTGPTAIGKTELILAWFGKTFFFFNCKRQLKQLSDRHEGLIYDNGFIKDYTLKELMGLADLKNDIVVYPRYGGVIPAGMPRIFVTVKTLHEYFRKDAYFRKYPKGQAEWDAFESNVYVISFPETIRRSSRCQDSRERAASFVDAS</sequence>
<comment type="caution">
    <text evidence="1">The sequence shown here is derived from an EMBL/GenBank/DDBJ whole genome shotgun (WGS) entry which is preliminary data.</text>
</comment>
<dbReference type="EMBL" id="LNIX01000018">
    <property type="protein sequence ID" value="OXA45317.1"/>
    <property type="molecule type" value="Genomic_DNA"/>
</dbReference>
<dbReference type="Proteomes" id="UP000198287">
    <property type="component" value="Unassembled WGS sequence"/>
</dbReference>
<keyword evidence="2" id="KW-1185">Reference proteome</keyword>
<dbReference type="AlphaFoldDB" id="A0A226DKX1"/>
<reference evidence="1 2" key="1">
    <citation type="submission" date="2015-12" db="EMBL/GenBank/DDBJ databases">
        <title>The genome of Folsomia candida.</title>
        <authorList>
            <person name="Faddeeva A."/>
            <person name="Derks M.F."/>
            <person name="Anvar Y."/>
            <person name="Smit S."/>
            <person name="Van Straalen N."/>
            <person name="Roelofs D."/>
        </authorList>
    </citation>
    <scope>NUCLEOTIDE SEQUENCE [LARGE SCALE GENOMIC DNA]</scope>
    <source>
        <strain evidence="1 2">VU population</strain>
        <tissue evidence="1">Whole body</tissue>
    </source>
</reference>
<accession>A0A226DKX1</accession>
<protein>
    <submittedName>
        <fullName evidence="1">Uncharacterized protein</fullName>
    </submittedName>
</protein>
<gene>
    <name evidence="1" type="ORF">Fcan01_19911</name>
</gene>
<organism evidence="1 2">
    <name type="scientific">Folsomia candida</name>
    <name type="common">Springtail</name>
    <dbReference type="NCBI Taxonomy" id="158441"/>
    <lineage>
        <taxon>Eukaryota</taxon>
        <taxon>Metazoa</taxon>
        <taxon>Ecdysozoa</taxon>
        <taxon>Arthropoda</taxon>
        <taxon>Hexapoda</taxon>
        <taxon>Collembola</taxon>
        <taxon>Entomobryomorpha</taxon>
        <taxon>Isotomoidea</taxon>
        <taxon>Isotomidae</taxon>
        <taxon>Proisotominae</taxon>
        <taxon>Folsomia</taxon>
    </lineage>
</organism>
<name>A0A226DKX1_FOLCA</name>